<dbReference type="EMBL" id="BDDL01000080">
    <property type="protein sequence ID" value="GAT77515.1"/>
    <property type="molecule type" value="Genomic_DNA"/>
</dbReference>
<gene>
    <name evidence="1" type="ORF">EHRUM2_07410</name>
    <name evidence="2" type="ORF">EHRUM3_08870</name>
</gene>
<name>A0A170T7Z8_EHRRU</name>
<organism evidence="2 4">
    <name type="scientific">Ehrlichia ruminantium</name>
    <name type="common">heartwater rickettsia</name>
    <name type="synonym">Cowdria ruminantium</name>
    <dbReference type="NCBI Taxonomy" id="779"/>
    <lineage>
        <taxon>Bacteria</taxon>
        <taxon>Pseudomonadati</taxon>
        <taxon>Pseudomonadota</taxon>
        <taxon>Alphaproteobacteria</taxon>
        <taxon>Rickettsiales</taxon>
        <taxon>Anaplasmataceae</taxon>
        <taxon>Ehrlichia</taxon>
    </lineage>
</organism>
<proteinExistence type="predicted"/>
<reference evidence="3 4" key="2">
    <citation type="submission" date="2016-05" db="EMBL/GenBank/DDBJ databases">
        <title>Draft genome sequences of four strains of Ehrlichia ruminantium, a tick-borne pathogen of ruminants, isolated from Zimbabwe, The Gambia and Ghana.</title>
        <authorList>
            <person name="Nakao R."/>
            <person name="Jongejan F."/>
            <person name="Sugimoto C."/>
        </authorList>
    </citation>
    <scope>NUCLEOTIDE SEQUENCE [LARGE SCALE GENOMIC DNA]</scope>
    <source>
        <strain evidence="3">Kerr Seringe</strain>
        <strain evidence="4">Pokoase 417</strain>
    </source>
</reference>
<comment type="caution">
    <text evidence="2">The sequence shown here is derived from an EMBL/GenBank/DDBJ whole genome shotgun (WGS) entry which is preliminary data.</text>
</comment>
<dbReference type="Proteomes" id="UP000092677">
    <property type="component" value="Unassembled WGS sequence"/>
</dbReference>
<evidence type="ECO:0000313" key="4">
    <source>
        <dbReference type="Proteomes" id="UP000092731"/>
    </source>
</evidence>
<dbReference type="AlphaFoldDB" id="A0A170T7Z8"/>
<accession>A0A170T7Z8</accession>
<evidence type="ECO:0000313" key="1">
    <source>
        <dbReference type="EMBL" id="GAT77515.1"/>
    </source>
</evidence>
<dbReference type="EMBL" id="BDDM01000267">
    <property type="protein sequence ID" value="GAT78658.1"/>
    <property type="molecule type" value="Genomic_DNA"/>
</dbReference>
<reference evidence="2" key="1">
    <citation type="journal article" date="2016" name="Genome Announc.">
        <title>Draft Genome Sequences of Three Strains of Ehrlichia ruminantium, a Tick-Borne Pathogen of Ruminants, Isolated from Zimbabwe, The Gambia, and Ghana.</title>
        <authorList>
            <person name="Nakao R."/>
            <person name="Jongejan F."/>
            <person name="Sugimoto C."/>
        </authorList>
    </citation>
    <scope>NUCLEOTIDE SEQUENCE</scope>
    <source>
        <strain evidence="1">Kerr Seringe</strain>
        <strain evidence="2">Pokoase 417</strain>
    </source>
</reference>
<evidence type="ECO:0000313" key="3">
    <source>
        <dbReference type="Proteomes" id="UP000092677"/>
    </source>
</evidence>
<sequence length="52" mass="6044">MLHCVLTLNTFLLTFTYVDKVSILQVHFMLNAILAKINANFYNIGYGDERTY</sequence>
<protein>
    <submittedName>
        <fullName evidence="2">Uncharacterized protein</fullName>
    </submittedName>
</protein>
<dbReference type="Proteomes" id="UP000092731">
    <property type="component" value="Unassembled WGS sequence"/>
</dbReference>
<evidence type="ECO:0000313" key="2">
    <source>
        <dbReference type="EMBL" id="GAT78658.1"/>
    </source>
</evidence>